<feature type="region of interest" description="Disordered" evidence="1">
    <location>
        <begin position="342"/>
        <end position="377"/>
    </location>
</feature>
<dbReference type="EMBL" id="MDYQ01000065">
    <property type="protein sequence ID" value="PRP84325.1"/>
    <property type="molecule type" value="Genomic_DNA"/>
</dbReference>
<dbReference type="OrthoDB" id="20816at2759"/>
<gene>
    <name evidence="2" type="ORF">PROFUN_07626</name>
</gene>
<evidence type="ECO:0000313" key="2">
    <source>
        <dbReference type="EMBL" id="PRP84325.1"/>
    </source>
</evidence>
<sequence>MSTQTTARTIQTSMAQQGDLLYSLCFQRFEAVDFYTRLLQKLHTYAKSFDEGTPAARENVWMRLHSLMGTPKKSVQEKTGGHFTPLLHQWLKEPTINLFGLELLYVSFVTSTSANADSNFGDSSDAVFTPWGNTIPAALYRLDLLKHWETKLEKLSAIHKKAIWGLCEQMPYFSNYDPKSFKKTLSDWYLNPLMNATYITVLFGAIGYLKDTGVLKCDFCYPRSKVPVFPRSVDTNHSSGEEEREEVPSILNTSTDDKHFRRRHAIVMERSTTPQPKDIPSDGKIVHPYRRNSSIDIHTLVASALATLTHQKISNAPAQTTTLSQTTEVTEIKTNPMTAPLEVSTKRKESKTDLADGLPPKRRKSSCSDETRPPIRQRRRSIMAINSLLC</sequence>
<feature type="compositionally biased region" description="Basic and acidic residues" evidence="1">
    <location>
        <begin position="344"/>
        <end position="354"/>
    </location>
</feature>
<name>A0A2P6NK31_9EUKA</name>
<protein>
    <submittedName>
        <fullName evidence="2">Uncharacterized protein</fullName>
    </submittedName>
</protein>
<reference evidence="2 3" key="1">
    <citation type="journal article" date="2018" name="Genome Biol. Evol.">
        <title>Multiple Roots of Fruiting Body Formation in Amoebozoa.</title>
        <authorList>
            <person name="Hillmann F."/>
            <person name="Forbes G."/>
            <person name="Novohradska S."/>
            <person name="Ferling I."/>
            <person name="Riege K."/>
            <person name="Groth M."/>
            <person name="Westermann M."/>
            <person name="Marz M."/>
            <person name="Spaller T."/>
            <person name="Winckler T."/>
            <person name="Schaap P."/>
            <person name="Glockner G."/>
        </authorList>
    </citation>
    <scope>NUCLEOTIDE SEQUENCE [LARGE SCALE GENOMIC DNA]</scope>
    <source>
        <strain evidence="2 3">Jena</strain>
    </source>
</reference>
<organism evidence="2 3">
    <name type="scientific">Planoprotostelium fungivorum</name>
    <dbReference type="NCBI Taxonomy" id="1890364"/>
    <lineage>
        <taxon>Eukaryota</taxon>
        <taxon>Amoebozoa</taxon>
        <taxon>Evosea</taxon>
        <taxon>Variosea</taxon>
        <taxon>Cavosteliida</taxon>
        <taxon>Cavosteliaceae</taxon>
        <taxon>Planoprotostelium</taxon>
    </lineage>
</organism>
<evidence type="ECO:0000256" key="1">
    <source>
        <dbReference type="SAM" id="MobiDB-lite"/>
    </source>
</evidence>
<proteinExistence type="predicted"/>
<comment type="caution">
    <text evidence="2">The sequence shown here is derived from an EMBL/GenBank/DDBJ whole genome shotgun (WGS) entry which is preliminary data.</text>
</comment>
<dbReference type="Proteomes" id="UP000241769">
    <property type="component" value="Unassembled WGS sequence"/>
</dbReference>
<accession>A0A2P6NK31</accession>
<evidence type="ECO:0000313" key="3">
    <source>
        <dbReference type="Proteomes" id="UP000241769"/>
    </source>
</evidence>
<dbReference type="AlphaFoldDB" id="A0A2P6NK31"/>
<dbReference type="InParanoid" id="A0A2P6NK31"/>
<keyword evidence="3" id="KW-1185">Reference proteome</keyword>